<proteinExistence type="predicted"/>
<feature type="domain" description="Prokaryotic YEATS" evidence="3">
    <location>
        <begin position="352"/>
        <end position="418"/>
    </location>
</feature>
<name>A0AAU9AK41_LYSEN</name>
<feature type="compositionally biased region" description="Basic and acidic residues" evidence="1">
    <location>
        <begin position="210"/>
        <end position="247"/>
    </location>
</feature>
<dbReference type="Proteomes" id="UP000218824">
    <property type="component" value="Chromosome"/>
</dbReference>
<dbReference type="Pfam" id="PF20305">
    <property type="entry name" value="pYEATS"/>
    <property type="match status" value="1"/>
</dbReference>
<dbReference type="GeneID" id="83062079"/>
<evidence type="ECO:0000313" key="4">
    <source>
        <dbReference type="EMBL" id="BAV95626.1"/>
    </source>
</evidence>
<reference evidence="4 5" key="1">
    <citation type="journal article" date="2017" name="DNA Res.">
        <title>Complete genome sequence and expression profile of the commercial lytic enzyme producer Lysobacter enzymogenes M497-1.</title>
        <authorList>
            <person name="Takami H."/>
            <person name="Toyoda A."/>
            <person name="Uchiyama I."/>
            <person name="Itoh T."/>
            <person name="Takaki Y."/>
            <person name="Arai W."/>
            <person name="Nishi S."/>
            <person name="Kawai M."/>
            <person name="Shinya K."/>
            <person name="Ikeda H."/>
        </authorList>
    </citation>
    <scope>NUCLEOTIDE SEQUENCE [LARGE SCALE GENOMIC DNA]</scope>
    <source>
        <strain evidence="4 5">M497-1</strain>
    </source>
</reference>
<feature type="transmembrane region" description="Helical" evidence="2">
    <location>
        <begin position="52"/>
        <end position="73"/>
    </location>
</feature>
<keyword evidence="2" id="KW-0812">Transmembrane</keyword>
<feature type="region of interest" description="Disordered" evidence="1">
    <location>
        <begin position="197"/>
        <end position="261"/>
    </location>
</feature>
<accession>A0AAU9AK41</accession>
<keyword evidence="2" id="KW-0472">Membrane</keyword>
<feature type="transmembrane region" description="Helical" evidence="2">
    <location>
        <begin position="25"/>
        <end position="45"/>
    </location>
</feature>
<feature type="compositionally biased region" description="Low complexity" evidence="1">
    <location>
        <begin position="248"/>
        <end position="261"/>
    </location>
</feature>
<keyword evidence="2" id="KW-1133">Transmembrane helix</keyword>
<organism evidence="4 5">
    <name type="scientific">Lysobacter enzymogenes</name>
    <dbReference type="NCBI Taxonomy" id="69"/>
    <lineage>
        <taxon>Bacteria</taxon>
        <taxon>Pseudomonadati</taxon>
        <taxon>Pseudomonadota</taxon>
        <taxon>Gammaproteobacteria</taxon>
        <taxon>Lysobacterales</taxon>
        <taxon>Lysobacteraceae</taxon>
        <taxon>Lysobacter</taxon>
    </lineage>
</organism>
<dbReference type="InterPro" id="IPR046888">
    <property type="entry name" value="pYEATS"/>
</dbReference>
<evidence type="ECO:0000256" key="2">
    <source>
        <dbReference type="SAM" id="Phobius"/>
    </source>
</evidence>
<evidence type="ECO:0000256" key="1">
    <source>
        <dbReference type="SAM" id="MobiDB-lite"/>
    </source>
</evidence>
<sequence>MNDPTAAGAPAARNPGDQVAAIQKAALRILGGLFAGIVVAAALAASDYVVGAVLGAVFAAMLSGATLGFLFGIPRSLAVAAPAAGNGQPTVAPGGGFAHNTNLEQISDWLTKIVVGIGLVEAQRISSEFQALSRQVAIAWGLGADGAPSAGFVLLASLLFGFIGFYIWTRTAFVYYLEYNETAVAAERRERELAERRAADAEEVAQQAKQDAEAAERNADLERERKAQAEQAAREADEQARQAREQAEQASSEAQEMSRAASFLQSGTVAPLQVGAQRARSVWPTRESWTRLIGDYKQYKQDIASGEAAAAQQDVWDSDPNLGRFGGQASAGGRELSAQVQPLSETGQTCAVTIRVRSLDPARPLRGPVRIHLHPTFDPAVREALLSDGAAELRIIAAGVFTIGAEADDGATRLELNLADLPDLPPAFAAN</sequence>
<evidence type="ECO:0000313" key="5">
    <source>
        <dbReference type="Proteomes" id="UP000218824"/>
    </source>
</evidence>
<dbReference type="AlphaFoldDB" id="A0AAU9AK41"/>
<gene>
    <name evidence="4" type="ORF">LEN_0139</name>
</gene>
<dbReference type="KEGG" id="lem:LEN_0139"/>
<protein>
    <recommendedName>
        <fullName evidence="3">Prokaryotic YEATS domain-containing protein</fullName>
    </recommendedName>
</protein>
<feature type="transmembrane region" description="Helical" evidence="2">
    <location>
        <begin position="150"/>
        <end position="168"/>
    </location>
</feature>
<evidence type="ECO:0000259" key="3">
    <source>
        <dbReference type="Pfam" id="PF20305"/>
    </source>
</evidence>
<dbReference type="EMBL" id="AP014940">
    <property type="protein sequence ID" value="BAV95626.1"/>
    <property type="molecule type" value="Genomic_DNA"/>
</dbReference>
<dbReference type="RefSeq" id="WP_096376250.1">
    <property type="nucleotide sequence ID" value="NZ_AP014940.1"/>
</dbReference>